<dbReference type="PANTHER" id="PTHR21666">
    <property type="entry name" value="PEPTIDASE-RELATED"/>
    <property type="match status" value="1"/>
</dbReference>
<dbReference type="OrthoDB" id="9809488at2"/>
<dbReference type="CDD" id="cd12797">
    <property type="entry name" value="M23_peptidase"/>
    <property type="match status" value="1"/>
</dbReference>
<dbReference type="GO" id="GO:0004222">
    <property type="term" value="F:metalloendopeptidase activity"/>
    <property type="evidence" value="ECO:0007669"/>
    <property type="project" value="TreeGrafter"/>
</dbReference>
<dbReference type="EMBL" id="FUWV01000007">
    <property type="protein sequence ID" value="SJZ67728.1"/>
    <property type="molecule type" value="Genomic_DNA"/>
</dbReference>
<gene>
    <name evidence="3" type="ORF">SAMN02745973_01376</name>
</gene>
<evidence type="ECO:0000313" key="4">
    <source>
        <dbReference type="Proteomes" id="UP000196365"/>
    </source>
</evidence>
<organism evidence="3 4">
    <name type="scientific">Garciella nitratireducens DSM 15102</name>
    <dbReference type="NCBI Taxonomy" id="1121911"/>
    <lineage>
        <taxon>Bacteria</taxon>
        <taxon>Bacillati</taxon>
        <taxon>Bacillota</taxon>
        <taxon>Clostridia</taxon>
        <taxon>Eubacteriales</taxon>
        <taxon>Eubacteriaceae</taxon>
        <taxon>Garciella</taxon>
    </lineage>
</organism>
<proteinExistence type="predicted"/>
<dbReference type="Pfam" id="PF01551">
    <property type="entry name" value="Peptidase_M23"/>
    <property type="match status" value="1"/>
</dbReference>
<dbReference type="Gene3D" id="2.70.70.10">
    <property type="entry name" value="Glucose Permease (Domain IIA)"/>
    <property type="match status" value="1"/>
</dbReference>
<dbReference type="InterPro" id="IPR011055">
    <property type="entry name" value="Dup_hybrid_motif"/>
</dbReference>
<feature type="compositionally biased region" description="Polar residues" evidence="1">
    <location>
        <begin position="114"/>
        <end position="127"/>
    </location>
</feature>
<evidence type="ECO:0000313" key="3">
    <source>
        <dbReference type="EMBL" id="SJZ67728.1"/>
    </source>
</evidence>
<dbReference type="AlphaFoldDB" id="A0A1T4MLW2"/>
<keyword evidence="4" id="KW-1185">Reference proteome</keyword>
<feature type="compositionally biased region" description="Basic and acidic residues" evidence="1">
    <location>
        <begin position="146"/>
        <end position="157"/>
    </location>
</feature>
<dbReference type="Proteomes" id="UP000196365">
    <property type="component" value="Unassembled WGS sequence"/>
</dbReference>
<reference evidence="3 4" key="1">
    <citation type="submission" date="2017-02" db="EMBL/GenBank/DDBJ databases">
        <authorList>
            <person name="Peterson S.W."/>
        </authorList>
    </citation>
    <scope>NUCLEOTIDE SEQUENCE [LARGE SCALE GENOMIC DNA]</scope>
    <source>
        <strain evidence="3 4">DSM 15102</strain>
    </source>
</reference>
<evidence type="ECO:0000256" key="1">
    <source>
        <dbReference type="SAM" id="MobiDB-lite"/>
    </source>
</evidence>
<dbReference type="RefSeq" id="WP_087678804.1">
    <property type="nucleotide sequence ID" value="NZ_FUWV01000007.1"/>
</dbReference>
<evidence type="ECO:0000259" key="2">
    <source>
        <dbReference type="Pfam" id="PF01551"/>
    </source>
</evidence>
<feature type="domain" description="M23ase beta-sheet core" evidence="2">
    <location>
        <begin position="200"/>
        <end position="298"/>
    </location>
</feature>
<feature type="compositionally biased region" description="Polar residues" evidence="1">
    <location>
        <begin position="135"/>
        <end position="145"/>
    </location>
</feature>
<sequence>MKKKLFSNKKFSKEKWKNFVNKDGFYVVLFLCVALIATSAVYITRNNMDKSLTQNNPNEAAQKVEDYQSYQAEDIKTEKTKEASANNDEKDKKEIQEKQSNANDKVSKQEERQVSQSKSNKENSTPTDEFIPNATAVTSNNASVEKNQEKQEKKSDENSSSSQNTLNSFISPVKGSTITMDYSFQASPVFSKTLNEFRSDHQGIDLAAEKGTEVKATMDGKIVEIKKDPKFGTLITIDHGNGVQSKYGNLDSKVNVTKNQQVKKGQVIGKAGNTALFEIDDDPHIHFEVWNGDKCIDPKKYIKVKK</sequence>
<keyword evidence="3" id="KW-0378">Hydrolase</keyword>
<feature type="compositionally biased region" description="Basic and acidic residues" evidence="1">
    <location>
        <begin position="73"/>
        <end position="97"/>
    </location>
</feature>
<feature type="region of interest" description="Disordered" evidence="1">
    <location>
        <begin position="62"/>
        <end position="168"/>
    </location>
</feature>
<accession>A0A1T4MLW2</accession>
<protein>
    <submittedName>
        <fullName evidence="3">Murein DD-endopeptidase MepM and murein hydrolase activator NlpD, contain LysM domain</fullName>
    </submittedName>
</protein>
<dbReference type="InterPro" id="IPR016047">
    <property type="entry name" value="M23ase_b-sheet_dom"/>
</dbReference>
<name>A0A1T4MLW2_9FIRM</name>
<feature type="compositionally biased region" description="Polar residues" evidence="1">
    <location>
        <begin position="158"/>
        <end position="168"/>
    </location>
</feature>
<dbReference type="SUPFAM" id="SSF51261">
    <property type="entry name" value="Duplicated hybrid motif"/>
    <property type="match status" value="1"/>
</dbReference>
<dbReference type="InterPro" id="IPR050570">
    <property type="entry name" value="Cell_wall_metabolism_enzyme"/>
</dbReference>
<dbReference type="PANTHER" id="PTHR21666:SF270">
    <property type="entry name" value="MUREIN HYDROLASE ACTIVATOR ENVC"/>
    <property type="match status" value="1"/>
</dbReference>